<keyword evidence="4" id="KW-1185">Reference proteome</keyword>
<sequence length="296" mass="33818">MGDYTGPVIDTHHHIWLRKDVPWLAEPPIPRMFGDYFGIRRDYPVEEFMQDVTPQGVTKSVHVTANWGRPLDETRWLQAQADKHGFPHGIVAQVDLADPDIEAQLKAHKQFPNVRGVRQMLYWDPLPVRQAVPRPDYCNAPEFHRGFALLEKYDLSFELQVYAPQAGYAVELIKAFPNVRMILVHAGMLTDRTSEAIDTWRHALTAMAAFPNMHVKLSGLGMYSGGLTLPQGRQVIRDAIQIFGVARTIYGSNFPLEKLHASYADFFGIYRKVLSEYTDAEQRAVLHDNAVRFYRV</sequence>
<dbReference type="OrthoDB" id="9787654at2"/>
<dbReference type="InterPro" id="IPR032466">
    <property type="entry name" value="Metal_Hydrolase"/>
</dbReference>
<dbReference type="AlphaFoldDB" id="A0A345ZSV5"/>
<dbReference type="EMBL" id="CP031417">
    <property type="protein sequence ID" value="AXK80002.1"/>
    <property type="molecule type" value="Genomic_DNA"/>
</dbReference>
<dbReference type="Pfam" id="PF04909">
    <property type="entry name" value="Amidohydro_2"/>
    <property type="match status" value="1"/>
</dbReference>
<dbReference type="RefSeq" id="WP_115689232.1">
    <property type="nucleotide sequence ID" value="NZ_CP031417.1"/>
</dbReference>
<dbReference type="Gene3D" id="3.20.20.140">
    <property type="entry name" value="Metal-dependent hydrolases"/>
    <property type="match status" value="1"/>
</dbReference>
<feature type="domain" description="Amidohydrolase-related" evidence="2">
    <location>
        <begin position="9"/>
        <end position="295"/>
    </location>
</feature>
<dbReference type="PANTHER" id="PTHR43569">
    <property type="entry name" value="AMIDOHYDROLASE"/>
    <property type="match status" value="1"/>
</dbReference>
<name>A0A345ZSV5_9HYPH</name>
<gene>
    <name evidence="3" type="ORF">DW352_05390</name>
</gene>
<dbReference type="GO" id="GO:0016787">
    <property type="term" value="F:hydrolase activity"/>
    <property type="evidence" value="ECO:0007669"/>
    <property type="project" value="InterPro"/>
</dbReference>
<dbReference type="KEGG" id="ptaw:DW352_05390"/>
<comment type="similarity">
    <text evidence="1">Belongs to the metallo-dependent hydrolases superfamily.</text>
</comment>
<dbReference type="Proteomes" id="UP000254889">
    <property type="component" value="Chromosome"/>
</dbReference>
<evidence type="ECO:0000313" key="4">
    <source>
        <dbReference type="Proteomes" id="UP000254889"/>
    </source>
</evidence>
<evidence type="ECO:0000313" key="3">
    <source>
        <dbReference type="EMBL" id="AXK80002.1"/>
    </source>
</evidence>
<dbReference type="SUPFAM" id="SSF51556">
    <property type="entry name" value="Metallo-dependent hydrolases"/>
    <property type="match status" value="1"/>
</dbReference>
<proteinExistence type="inferred from homology"/>
<organism evidence="3 4">
    <name type="scientific">Pseudolabrys taiwanensis</name>
    <dbReference type="NCBI Taxonomy" id="331696"/>
    <lineage>
        <taxon>Bacteria</taxon>
        <taxon>Pseudomonadati</taxon>
        <taxon>Pseudomonadota</taxon>
        <taxon>Alphaproteobacteria</taxon>
        <taxon>Hyphomicrobiales</taxon>
        <taxon>Xanthobacteraceae</taxon>
        <taxon>Pseudolabrys</taxon>
    </lineage>
</organism>
<protein>
    <recommendedName>
        <fullName evidence="2">Amidohydrolase-related domain-containing protein</fullName>
    </recommendedName>
</protein>
<dbReference type="PANTHER" id="PTHR43569:SF1">
    <property type="entry name" value="BLL3371 PROTEIN"/>
    <property type="match status" value="1"/>
</dbReference>
<dbReference type="InterPro" id="IPR006680">
    <property type="entry name" value="Amidohydro-rel"/>
</dbReference>
<evidence type="ECO:0000256" key="1">
    <source>
        <dbReference type="ARBA" id="ARBA00038310"/>
    </source>
</evidence>
<reference evidence="3 4" key="1">
    <citation type="submission" date="2018-07" db="EMBL/GenBank/DDBJ databases">
        <authorList>
            <person name="Quirk P.G."/>
            <person name="Krulwich T.A."/>
        </authorList>
    </citation>
    <scope>NUCLEOTIDE SEQUENCE [LARGE SCALE GENOMIC DNA]</scope>
    <source>
        <strain evidence="3 4">CC-BB4</strain>
    </source>
</reference>
<dbReference type="InterPro" id="IPR052350">
    <property type="entry name" value="Metallo-dep_Lactonases"/>
</dbReference>
<evidence type="ECO:0000259" key="2">
    <source>
        <dbReference type="Pfam" id="PF04909"/>
    </source>
</evidence>
<accession>A0A345ZSV5</accession>